<evidence type="ECO:0000259" key="1">
    <source>
        <dbReference type="PROSITE" id="PS50968"/>
    </source>
</evidence>
<proteinExistence type="predicted"/>
<name>A0ABT5J624_RHOTP</name>
<reference evidence="2" key="2">
    <citation type="submission" date="2023-02" db="EMBL/GenBank/DDBJ databases">
        <authorList>
            <person name="Rayyan A."/>
            <person name="Meyer T."/>
            <person name="Kyndt J.A."/>
        </authorList>
    </citation>
    <scope>NUCLEOTIDE SEQUENCE</scope>
    <source>
        <strain evidence="2">DSM 9987</strain>
    </source>
</reference>
<sequence length="71" mass="7013">MAEEVRAPLAGTVQSVLVEAGAAVEADDELAVLASGGAEHLIYAPCAGTVLAVRVAEKAAVAAGDVLLLID</sequence>
<dbReference type="InterPro" id="IPR000089">
    <property type="entry name" value="Biotin_lipoyl"/>
</dbReference>
<dbReference type="Gene3D" id="2.40.50.100">
    <property type="match status" value="1"/>
</dbReference>
<dbReference type="CDD" id="cd06850">
    <property type="entry name" value="biotinyl_domain"/>
    <property type="match status" value="1"/>
</dbReference>
<dbReference type="RefSeq" id="WP_272775730.1">
    <property type="nucleotide sequence ID" value="NZ_JAQQLI010000004.1"/>
</dbReference>
<organism evidence="2 3">
    <name type="scientific">Rhodoplanes tepidamans</name>
    <name type="common">Rhodoplanes cryptolactis</name>
    <dbReference type="NCBI Taxonomy" id="200616"/>
    <lineage>
        <taxon>Bacteria</taxon>
        <taxon>Pseudomonadati</taxon>
        <taxon>Pseudomonadota</taxon>
        <taxon>Alphaproteobacteria</taxon>
        <taxon>Hyphomicrobiales</taxon>
        <taxon>Nitrobacteraceae</taxon>
        <taxon>Rhodoplanes</taxon>
    </lineage>
</organism>
<comment type="caution">
    <text evidence="2">The sequence shown here is derived from an EMBL/GenBank/DDBJ whole genome shotgun (WGS) entry which is preliminary data.</text>
</comment>
<dbReference type="EMBL" id="JAQQLI010000004">
    <property type="protein sequence ID" value="MDC7784882.1"/>
    <property type="molecule type" value="Genomic_DNA"/>
</dbReference>
<accession>A0ABT5J624</accession>
<feature type="domain" description="Lipoyl-binding" evidence="1">
    <location>
        <begin position="1"/>
        <end position="71"/>
    </location>
</feature>
<dbReference type="SUPFAM" id="SSF51230">
    <property type="entry name" value="Single hybrid motif"/>
    <property type="match status" value="1"/>
</dbReference>
<evidence type="ECO:0000313" key="3">
    <source>
        <dbReference type="Proteomes" id="UP001165652"/>
    </source>
</evidence>
<protein>
    <submittedName>
        <fullName evidence="2">Acetyl-CoA carboxylase biotin carboxyl carrier protein subunit</fullName>
    </submittedName>
</protein>
<evidence type="ECO:0000313" key="2">
    <source>
        <dbReference type="EMBL" id="MDC7784882.1"/>
    </source>
</evidence>
<dbReference type="Pfam" id="PF00364">
    <property type="entry name" value="Biotin_lipoyl"/>
    <property type="match status" value="1"/>
</dbReference>
<reference evidence="2" key="1">
    <citation type="journal article" date="2023" name="Microbiol Resour">
        <title>Genome Sequences of Rhodoplanes serenus and Two Thermotolerant Strains, Rhodoplanes tepidamans and 'Rhodoplanes cryptolactis,' Further Refine the Genus.</title>
        <authorList>
            <person name="Rayyan A.A."/>
            <person name="Kyndt J.A."/>
        </authorList>
    </citation>
    <scope>NUCLEOTIDE SEQUENCE</scope>
    <source>
        <strain evidence="2">DSM 9987</strain>
    </source>
</reference>
<dbReference type="Proteomes" id="UP001165652">
    <property type="component" value="Unassembled WGS sequence"/>
</dbReference>
<gene>
    <name evidence="2" type="ORF">PQJ73_04235</name>
</gene>
<keyword evidence="3" id="KW-1185">Reference proteome</keyword>
<dbReference type="PROSITE" id="PS50968">
    <property type="entry name" value="BIOTINYL_LIPOYL"/>
    <property type="match status" value="1"/>
</dbReference>
<dbReference type="InterPro" id="IPR011053">
    <property type="entry name" value="Single_hybrid_motif"/>
</dbReference>